<sequence length="150" mass="16410">MYNPPETATGVSSEGNSYTKPTTYPTYGGESSRQLEQTSLSAPLAFAPAGVSTATFDEPVISRQYGTTLTETDDVDESQGPAITDEHDEQSYGNDAAGPSEEQTGWFSKEKPEYEVEVLSKRGHPVCKMVFADRRNKPKFVNAGDFKKEL</sequence>
<proteinExistence type="predicted"/>
<feature type="region of interest" description="Disordered" evidence="1">
    <location>
        <begin position="65"/>
        <end position="109"/>
    </location>
</feature>
<evidence type="ECO:0000256" key="1">
    <source>
        <dbReference type="SAM" id="MobiDB-lite"/>
    </source>
</evidence>
<dbReference type="EMBL" id="AZHC01000030">
    <property type="protein sequence ID" value="OAA37403.1"/>
    <property type="molecule type" value="Genomic_DNA"/>
</dbReference>
<feature type="region of interest" description="Disordered" evidence="1">
    <location>
        <begin position="1"/>
        <end position="40"/>
    </location>
</feature>
<dbReference type="AlphaFoldDB" id="A0A166Z061"/>
<dbReference type="Proteomes" id="UP000243498">
    <property type="component" value="Unassembled WGS sequence"/>
</dbReference>
<gene>
    <name evidence="2" type="ORF">NOR_07102</name>
</gene>
<evidence type="ECO:0000313" key="3">
    <source>
        <dbReference type="Proteomes" id="UP000243498"/>
    </source>
</evidence>
<comment type="caution">
    <text evidence="2">The sequence shown here is derived from an EMBL/GenBank/DDBJ whole genome shotgun (WGS) entry which is preliminary data.</text>
</comment>
<organism evidence="2 3">
    <name type="scientific">Metarhizium rileyi (strain RCEF 4871)</name>
    <name type="common">Nomuraea rileyi</name>
    <dbReference type="NCBI Taxonomy" id="1649241"/>
    <lineage>
        <taxon>Eukaryota</taxon>
        <taxon>Fungi</taxon>
        <taxon>Dikarya</taxon>
        <taxon>Ascomycota</taxon>
        <taxon>Pezizomycotina</taxon>
        <taxon>Sordariomycetes</taxon>
        <taxon>Hypocreomycetidae</taxon>
        <taxon>Hypocreales</taxon>
        <taxon>Clavicipitaceae</taxon>
        <taxon>Metarhizium</taxon>
    </lineage>
</organism>
<accession>A0A166Z061</accession>
<name>A0A166Z061_METRR</name>
<feature type="compositionally biased region" description="Polar residues" evidence="1">
    <location>
        <begin position="29"/>
        <end position="40"/>
    </location>
</feature>
<keyword evidence="3" id="KW-1185">Reference proteome</keyword>
<evidence type="ECO:0000313" key="2">
    <source>
        <dbReference type="EMBL" id="OAA37403.1"/>
    </source>
</evidence>
<reference evidence="2 3" key="1">
    <citation type="journal article" date="2016" name="Genome Biol. Evol.">
        <title>Divergent and convergent evolution of fungal pathogenicity.</title>
        <authorList>
            <person name="Shang Y."/>
            <person name="Xiao G."/>
            <person name="Zheng P."/>
            <person name="Cen K."/>
            <person name="Zhan S."/>
            <person name="Wang C."/>
        </authorList>
    </citation>
    <scope>NUCLEOTIDE SEQUENCE [LARGE SCALE GENOMIC DNA]</scope>
    <source>
        <strain evidence="2 3">RCEF 4871</strain>
    </source>
</reference>
<feature type="compositionally biased region" description="Low complexity" evidence="1">
    <location>
        <begin position="18"/>
        <end position="27"/>
    </location>
</feature>
<protein>
    <submittedName>
        <fullName evidence="2">Uncharacterized protein</fullName>
    </submittedName>
</protein>